<comment type="subcellular location">
    <subcellularLocation>
        <location evidence="11">Endomembrane system</location>
        <topology evidence="11">Lipid-anchor</topology>
        <orientation evidence="11">Cytoplasmic side</orientation>
    </subcellularLocation>
</comment>
<dbReference type="AlphaFoldDB" id="A0A1B2JB10"/>
<dbReference type="GO" id="GO:0007165">
    <property type="term" value="P:signal transduction"/>
    <property type="evidence" value="ECO:0007669"/>
    <property type="project" value="InterPro"/>
</dbReference>
<dbReference type="InterPro" id="IPR020849">
    <property type="entry name" value="Small_GTPase_Ras-type"/>
</dbReference>
<dbReference type="GO" id="GO:0016020">
    <property type="term" value="C:membrane"/>
    <property type="evidence" value="ECO:0007669"/>
    <property type="project" value="InterPro"/>
</dbReference>
<dbReference type="GO" id="GO:0003924">
    <property type="term" value="F:GTPase activity"/>
    <property type="evidence" value="ECO:0007669"/>
    <property type="project" value="InterPro"/>
</dbReference>
<reference evidence="13 14" key="1">
    <citation type="submission" date="2016-02" db="EMBL/GenBank/DDBJ databases">
        <title>Comparative genomic and transcriptomic foundation for Pichia pastoris.</title>
        <authorList>
            <person name="Love K.R."/>
            <person name="Shah K.A."/>
            <person name="Whittaker C.A."/>
            <person name="Wu J."/>
            <person name="Bartlett M.C."/>
            <person name="Ma D."/>
            <person name="Leeson R.L."/>
            <person name="Priest M."/>
            <person name="Young S.K."/>
            <person name="Love J.C."/>
        </authorList>
    </citation>
    <scope>NUCLEOTIDE SEQUENCE [LARGE SCALE GENOMIC DNA]</scope>
    <source>
        <strain evidence="13 14">ATCC 28485</strain>
    </source>
</reference>
<dbReference type="Pfam" id="PF00071">
    <property type="entry name" value="Ras"/>
    <property type="match status" value="1"/>
</dbReference>
<dbReference type="Gene3D" id="3.40.50.300">
    <property type="entry name" value="P-loop containing nucleotide triphosphate hydrolases"/>
    <property type="match status" value="1"/>
</dbReference>
<dbReference type="InterPro" id="IPR027417">
    <property type="entry name" value="P-loop_NTPase"/>
</dbReference>
<keyword evidence="9" id="KW-0636">Prenylation</keyword>
<dbReference type="InterPro" id="IPR001806">
    <property type="entry name" value="Small_GTPase"/>
</dbReference>
<dbReference type="PANTHER" id="PTHR24070">
    <property type="entry name" value="RAS, DI-RAS, AND RHEB FAMILY MEMBERS OF SMALL GTPASE SUPERFAMILY"/>
    <property type="match status" value="1"/>
</dbReference>
<accession>A0A1B2JB10</accession>
<dbReference type="NCBIfam" id="TIGR00231">
    <property type="entry name" value="small_GTP"/>
    <property type="match status" value="1"/>
</dbReference>
<dbReference type="PROSITE" id="PS51420">
    <property type="entry name" value="RHO"/>
    <property type="match status" value="1"/>
</dbReference>
<dbReference type="FunFam" id="3.40.50.300:FF:000273">
    <property type="entry name" value="GTP-binding protein Rheb homolog"/>
    <property type="match status" value="1"/>
</dbReference>
<evidence type="ECO:0000256" key="7">
    <source>
        <dbReference type="ARBA" id="ARBA00023136"/>
    </source>
</evidence>
<keyword evidence="7" id="KW-0472">Membrane</keyword>
<keyword evidence="14" id="KW-1185">Reference proteome</keyword>
<sequence>MAKARKIAVFGSRSVGKSSLTVQYVENHFVESYYPTIENQFQKMVVIKGQEYLIEILDTAGQDEFSLMNQKYLIGVHGYLLVYSITSRSSFDLLKIMRDKILDSVGTEEIPLVVVGNKSDLYSQRQVTIEEGQNLAKEFNCSFVECSARMNENVDECFQRLIQGIESTEDSKSSTEGGESCVIM</sequence>
<evidence type="ECO:0000313" key="14">
    <source>
        <dbReference type="Proteomes" id="UP000094565"/>
    </source>
</evidence>
<keyword evidence="6" id="KW-0342">GTP-binding</keyword>
<keyword evidence="1" id="KW-0488">Methylation</keyword>
<dbReference type="Proteomes" id="UP000094565">
    <property type="component" value="Chromosome 2"/>
</dbReference>
<dbReference type="SMART" id="SM00175">
    <property type="entry name" value="RAB"/>
    <property type="match status" value="1"/>
</dbReference>
<dbReference type="OrthoDB" id="5976022at2759"/>
<keyword evidence="4" id="KW-0378">Hydrolase</keyword>
<dbReference type="PROSITE" id="PS51421">
    <property type="entry name" value="RAS"/>
    <property type="match status" value="1"/>
</dbReference>
<dbReference type="SMART" id="SM00173">
    <property type="entry name" value="RAS"/>
    <property type="match status" value="1"/>
</dbReference>
<evidence type="ECO:0000256" key="5">
    <source>
        <dbReference type="ARBA" id="ARBA00022842"/>
    </source>
</evidence>
<dbReference type="GO" id="GO:0012505">
    <property type="term" value="C:endomembrane system"/>
    <property type="evidence" value="ECO:0007669"/>
    <property type="project" value="UniProtKB-SubCell"/>
</dbReference>
<evidence type="ECO:0000256" key="3">
    <source>
        <dbReference type="ARBA" id="ARBA00022741"/>
    </source>
</evidence>
<dbReference type="GO" id="GO:0046872">
    <property type="term" value="F:metal ion binding"/>
    <property type="evidence" value="ECO:0007669"/>
    <property type="project" value="UniProtKB-KW"/>
</dbReference>
<protein>
    <submittedName>
        <fullName evidence="13">BA75_01875T0</fullName>
    </submittedName>
</protein>
<comment type="catalytic activity">
    <reaction evidence="12">
        <text>GTP + H2O = GDP + phosphate + H(+)</text>
        <dbReference type="Rhea" id="RHEA:19669"/>
        <dbReference type="ChEBI" id="CHEBI:15377"/>
        <dbReference type="ChEBI" id="CHEBI:15378"/>
        <dbReference type="ChEBI" id="CHEBI:37565"/>
        <dbReference type="ChEBI" id="CHEBI:43474"/>
        <dbReference type="ChEBI" id="CHEBI:58189"/>
    </reaction>
    <physiologicalReaction direction="left-to-right" evidence="12">
        <dbReference type="Rhea" id="RHEA:19670"/>
    </physiologicalReaction>
</comment>
<name>A0A1B2JB10_PICPA</name>
<evidence type="ECO:0000256" key="1">
    <source>
        <dbReference type="ARBA" id="ARBA00022481"/>
    </source>
</evidence>
<dbReference type="PROSITE" id="PS51419">
    <property type="entry name" value="RAB"/>
    <property type="match status" value="1"/>
</dbReference>
<dbReference type="InterPro" id="IPR005225">
    <property type="entry name" value="Small_GTP-bd"/>
</dbReference>
<proteinExistence type="inferred from homology"/>
<evidence type="ECO:0000256" key="4">
    <source>
        <dbReference type="ARBA" id="ARBA00022801"/>
    </source>
</evidence>
<evidence type="ECO:0000313" key="13">
    <source>
        <dbReference type="EMBL" id="ANZ74988.1"/>
    </source>
</evidence>
<organism evidence="13 14">
    <name type="scientific">Komagataella pastoris</name>
    <name type="common">Yeast</name>
    <name type="synonym">Pichia pastoris</name>
    <dbReference type="NCBI Taxonomy" id="4922"/>
    <lineage>
        <taxon>Eukaryota</taxon>
        <taxon>Fungi</taxon>
        <taxon>Dikarya</taxon>
        <taxon>Ascomycota</taxon>
        <taxon>Saccharomycotina</taxon>
        <taxon>Pichiomycetes</taxon>
        <taxon>Pichiales</taxon>
        <taxon>Pichiaceae</taxon>
        <taxon>Komagataella</taxon>
    </lineage>
</organism>
<evidence type="ECO:0000256" key="12">
    <source>
        <dbReference type="ARBA" id="ARBA00049117"/>
    </source>
</evidence>
<dbReference type="EMBL" id="CP014585">
    <property type="protein sequence ID" value="ANZ74988.1"/>
    <property type="molecule type" value="Genomic_DNA"/>
</dbReference>
<keyword evidence="3" id="KW-0547">Nucleotide-binding</keyword>
<keyword evidence="8" id="KW-0449">Lipoprotein</keyword>
<dbReference type="PRINTS" id="PR00449">
    <property type="entry name" value="RASTRNSFRMNG"/>
</dbReference>
<keyword evidence="5" id="KW-0460">Magnesium</keyword>
<gene>
    <name evidence="13" type="primary">RHB1</name>
    <name evidence="13" type="ORF">ATY40_BA7501875</name>
</gene>
<evidence type="ECO:0000256" key="8">
    <source>
        <dbReference type="ARBA" id="ARBA00023288"/>
    </source>
</evidence>
<evidence type="ECO:0000256" key="10">
    <source>
        <dbReference type="ARBA" id="ARBA00037969"/>
    </source>
</evidence>
<dbReference type="GO" id="GO:0005525">
    <property type="term" value="F:GTP binding"/>
    <property type="evidence" value="ECO:0007669"/>
    <property type="project" value="UniProtKB-KW"/>
</dbReference>
<dbReference type="SUPFAM" id="SSF52540">
    <property type="entry name" value="P-loop containing nucleoside triphosphate hydrolases"/>
    <property type="match status" value="1"/>
</dbReference>
<dbReference type="SMART" id="SM00174">
    <property type="entry name" value="RHO"/>
    <property type="match status" value="1"/>
</dbReference>
<dbReference type="CDD" id="cd04137">
    <property type="entry name" value="RheB"/>
    <property type="match status" value="1"/>
</dbReference>
<keyword evidence="2" id="KW-0479">Metal-binding</keyword>
<evidence type="ECO:0000256" key="11">
    <source>
        <dbReference type="ARBA" id="ARBA00046278"/>
    </source>
</evidence>
<evidence type="ECO:0000256" key="2">
    <source>
        <dbReference type="ARBA" id="ARBA00022723"/>
    </source>
</evidence>
<evidence type="ECO:0000256" key="9">
    <source>
        <dbReference type="ARBA" id="ARBA00023289"/>
    </source>
</evidence>
<evidence type="ECO:0000256" key="6">
    <source>
        <dbReference type="ARBA" id="ARBA00023134"/>
    </source>
</evidence>
<comment type="similarity">
    <text evidence="10">Belongs to the small GTPase superfamily. Rheb family.</text>
</comment>